<evidence type="ECO:0000256" key="2">
    <source>
        <dbReference type="ARBA" id="ARBA00010792"/>
    </source>
</evidence>
<evidence type="ECO:0000259" key="8">
    <source>
        <dbReference type="Pfam" id="PF09335"/>
    </source>
</evidence>
<evidence type="ECO:0000313" key="9">
    <source>
        <dbReference type="EMBL" id="MDT0351592.1"/>
    </source>
</evidence>
<protein>
    <submittedName>
        <fullName evidence="9">VTT domain-containing protein</fullName>
    </submittedName>
</protein>
<keyword evidence="10" id="KW-1185">Reference proteome</keyword>
<evidence type="ECO:0000256" key="5">
    <source>
        <dbReference type="ARBA" id="ARBA00022989"/>
    </source>
</evidence>
<dbReference type="Pfam" id="PF09335">
    <property type="entry name" value="VTT_dom"/>
    <property type="match status" value="1"/>
</dbReference>
<evidence type="ECO:0000256" key="3">
    <source>
        <dbReference type="ARBA" id="ARBA00022475"/>
    </source>
</evidence>
<accession>A0ABU2NCA2</accession>
<evidence type="ECO:0000256" key="6">
    <source>
        <dbReference type="ARBA" id="ARBA00023136"/>
    </source>
</evidence>
<dbReference type="PANTHER" id="PTHR42709:SF6">
    <property type="entry name" value="UNDECAPRENYL PHOSPHATE TRANSPORTER A"/>
    <property type="match status" value="1"/>
</dbReference>
<keyword evidence="5 7" id="KW-1133">Transmembrane helix</keyword>
<feature type="transmembrane region" description="Helical" evidence="7">
    <location>
        <begin position="168"/>
        <end position="188"/>
    </location>
</feature>
<organism evidence="9 10">
    <name type="scientific">Pseudonocardia charpentierae</name>
    <dbReference type="NCBI Taxonomy" id="3075545"/>
    <lineage>
        <taxon>Bacteria</taxon>
        <taxon>Bacillati</taxon>
        <taxon>Actinomycetota</taxon>
        <taxon>Actinomycetes</taxon>
        <taxon>Pseudonocardiales</taxon>
        <taxon>Pseudonocardiaceae</taxon>
        <taxon>Pseudonocardia</taxon>
    </lineage>
</organism>
<name>A0ABU2NCA2_9PSEU</name>
<evidence type="ECO:0000256" key="1">
    <source>
        <dbReference type="ARBA" id="ARBA00004651"/>
    </source>
</evidence>
<comment type="subcellular location">
    <subcellularLocation>
        <location evidence="1">Cell membrane</location>
        <topology evidence="1">Multi-pass membrane protein</topology>
    </subcellularLocation>
</comment>
<feature type="transmembrane region" description="Helical" evidence="7">
    <location>
        <begin position="137"/>
        <end position="162"/>
    </location>
</feature>
<gene>
    <name evidence="9" type="ORF">RM445_18850</name>
</gene>
<dbReference type="Proteomes" id="UP001183202">
    <property type="component" value="Unassembled WGS sequence"/>
</dbReference>
<evidence type="ECO:0000256" key="4">
    <source>
        <dbReference type="ARBA" id="ARBA00022692"/>
    </source>
</evidence>
<sequence length="229" mass="23500">MDLVRLFDACLHSLWLLPVLAVMIAADGPVPVLPSETILMSAAAAAFGTHDVRGIIGLFAAAVVGSVAGDMICFWLGRSSNRFLPAAARAECSLTQWVKANLFRRPVVALVGARLLPGGRLVSTAAAGRVGLPLRRFVAGSLVSSSVWSLYMLAVGMLLGPIVGGNPFLSLAAGVAMAVLTAGGFALVQRLRARRRPVVVAVTEAPAPAPVAVVLPVATAPVAPALVTP</sequence>
<keyword evidence="4 7" id="KW-0812">Transmembrane</keyword>
<proteinExistence type="inferred from homology"/>
<feature type="transmembrane region" description="Helical" evidence="7">
    <location>
        <begin position="55"/>
        <end position="76"/>
    </location>
</feature>
<dbReference type="EMBL" id="JAVREJ010000013">
    <property type="protein sequence ID" value="MDT0351592.1"/>
    <property type="molecule type" value="Genomic_DNA"/>
</dbReference>
<keyword evidence="6 7" id="KW-0472">Membrane</keyword>
<dbReference type="PANTHER" id="PTHR42709">
    <property type="entry name" value="ALKALINE PHOSPHATASE LIKE PROTEIN"/>
    <property type="match status" value="1"/>
</dbReference>
<comment type="similarity">
    <text evidence="2">Belongs to the DedA family.</text>
</comment>
<dbReference type="RefSeq" id="WP_311557968.1">
    <property type="nucleotide sequence ID" value="NZ_JAVREJ010000013.1"/>
</dbReference>
<evidence type="ECO:0000256" key="7">
    <source>
        <dbReference type="SAM" id="Phobius"/>
    </source>
</evidence>
<evidence type="ECO:0000313" key="10">
    <source>
        <dbReference type="Proteomes" id="UP001183202"/>
    </source>
</evidence>
<reference evidence="10" key="1">
    <citation type="submission" date="2023-07" db="EMBL/GenBank/DDBJ databases">
        <title>30 novel species of actinomycetes from the DSMZ collection.</title>
        <authorList>
            <person name="Nouioui I."/>
        </authorList>
    </citation>
    <scope>NUCLEOTIDE SEQUENCE [LARGE SCALE GENOMIC DNA]</scope>
    <source>
        <strain evidence="10">DSM 45834</strain>
    </source>
</reference>
<comment type="caution">
    <text evidence="9">The sequence shown here is derived from an EMBL/GenBank/DDBJ whole genome shotgun (WGS) entry which is preliminary data.</text>
</comment>
<dbReference type="InterPro" id="IPR032816">
    <property type="entry name" value="VTT_dom"/>
</dbReference>
<dbReference type="InterPro" id="IPR051311">
    <property type="entry name" value="DedA_domain"/>
</dbReference>
<keyword evidence="3" id="KW-1003">Cell membrane</keyword>
<feature type="domain" description="VTT" evidence="8">
    <location>
        <begin position="33"/>
        <end position="156"/>
    </location>
</feature>